<feature type="active site" description="Proton acceptor" evidence="1">
    <location>
        <position position="303"/>
    </location>
</feature>
<dbReference type="SUPFAM" id="SSF54001">
    <property type="entry name" value="Cysteine proteinases"/>
    <property type="match status" value="1"/>
</dbReference>
<dbReference type="GO" id="GO:0008234">
    <property type="term" value="F:cysteine-type peptidase activity"/>
    <property type="evidence" value="ECO:0007669"/>
    <property type="project" value="UniProtKB-KW"/>
</dbReference>
<sequence length="556" mass="61414">MKKVILLLLCVFGAYGVNAAERSLEEMRQIAASVLSSKVSQAKAQGKTTSLQVELLSQNDVLTVMGSQQAGLVVISNDDATDAVLGYSFRSSSSDNPQFKWWLNTMTRVLEAEKAKGNATLKRVVKPENGKSVEPMITSTWGQGSPFNNDCPGMGSGHYPTGCQATAMAQIMYHWKYPTKGTGSNQYSFNGEIYKADFSQTTYDWDNMIDNYSKSYTDAQATAVATLMWHCGAAINMQYTATGSGAFDVEACKAFNNNFGYKDAQLYNRDYYSEESWMKMVYQEIDAQRPILYTGVDATNGGHAFVLDGYDSDGLVHINWGWNGSEDGYYDIAKLNPANYAFSLQQGMIVGLTSEDIGNEYQSQITSSDLKMNATSTRITLSGSFINMGTTQFDGLIGMTWVNLSTCDSVVMKATRLSLQEYKNGRTYSSSNLSFQSNWVKTPGVTYRVYLVSKADREKNWQLVRNDNVSNSSVCSAYQVTVDQDNHITVTPETSDTWTGISSVFRSSCLSDLISVYNSLGRRIYVSSAAAFRLEDIPAKGLLIVKDGQKTYKVVK</sequence>
<dbReference type="Gene3D" id="3.90.70.50">
    <property type="entry name" value="Peptidase C10, streptopain"/>
    <property type="match status" value="1"/>
</dbReference>
<evidence type="ECO:0000313" key="3">
    <source>
        <dbReference type="EMBL" id="MST85395.1"/>
    </source>
</evidence>
<evidence type="ECO:0008006" key="5">
    <source>
        <dbReference type="Google" id="ProtNLM"/>
    </source>
</evidence>
<dbReference type="AlphaFoldDB" id="A0A7K0KIV0"/>
<feature type="active site" description="Nucleophile" evidence="1">
    <location>
        <position position="163"/>
    </location>
</feature>
<dbReference type="PRINTS" id="PR00797">
    <property type="entry name" value="STREPTOPAIN"/>
</dbReference>
<keyword evidence="2" id="KW-0732">Signal</keyword>
<dbReference type="InterPro" id="IPR000200">
    <property type="entry name" value="Peptidase_C10"/>
</dbReference>
<keyword evidence="4" id="KW-1185">Reference proteome</keyword>
<comment type="caution">
    <text evidence="3">The sequence shown here is derived from an EMBL/GenBank/DDBJ whole genome shotgun (WGS) entry which is preliminary data.</text>
</comment>
<evidence type="ECO:0000256" key="1">
    <source>
        <dbReference type="PIRSR" id="PIRSR600200-1"/>
    </source>
</evidence>
<dbReference type="Proteomes" id="UP000438914">
    <property type="component" value="Unassembled WGS sequence"/>
</dbReference>
<reference evidence="3 4" key="1">
    <citation type="submission" date="2019-08" db="EMBL/GenBank/DDBJ databases">
        <title>In-depth cultivation of the pig gut microbiome towards novel bacterial diversity and tailored functional studies.</title>
        <authorList>
            <person name="Wylensek D."/>
            <person name="Hitch T.C.A."/>
            <person name="Clavel T."/>
        </authorList>
    </citation>
    <scope>NUCLEOTIDE SEQUENCE [LARGE SCALE GENOMIC DNA]</scope>
    <source>
        <strain evidence="3 4">LKV-178-WT-2A</strain>
    </source>
</reference>
<dbReference type="InterPro" id="IPR044934">
    <property type="entry name" value="Streptopain_sf"/>
</dbReference>
<gene>
    <name evidence="3" type="ORF">FYJ73_12095</name>
</gene>
<proteinExistence type="predicted"/>
<organism evidence="3 4">
    <name type="scientific">Hallella mizrahii</name>
    <dbReference type="NCBI Taxonomy" id="2606637"/>
    <lineage>
        <taxon>Bacteria</taxon>
        <taxon>Pseudomonadati</taxon>
        <taxon>Bacteroidota</taxon>
        <taxon>Bacteroidia</taxon>
        <taxon>Bacteroidales</taxon>
        <taxon>Prevotellaceae</taxon>
        <taxon>Hallella</taxon>
    </lineage>
</organism>
<accession>A0A7K0KIV0</accession>
<evidence type="ECO:0000256" key="2">
    <source>
        <dbReference type="SAM" id="SignalP"/>
    </source>
</evidence>
<dbReference type="Pfam" id="PF01640">
    <property type="entry name" value="Peptidase_C10"/>
    <property type="match status" value="1"/>
</dbReference>
<protein>
    <recommendedName>
        <fullName evidence="5">Spi protease inhibitor domain-containing protein</fullName>
    </recommendedName>
</protein>
<dbReference type="RefSeq" id="WP_154534982.1">
    <property type="nucleotide sequence ID" value="NZ_VUNG01000036.1"/>
</dbReference>
<dbReference type="EMBL" id="VUNG01000036">
    <property type="protein sequence ID" value="MST85395.1"/>
    <property type="molecule type" value="Genomic_DNA"/>
</dbReference>
<name>A0A7K0KIV0_9BACT</name>
<feature type="signal peptide" evidence="2">
    <location>
        <begin position="1"/>
        <end position="19"/>
    </location>
</feature>
<dbReference type="GO" id="GO:0006508">
    <property type="term" value="P:proteolysis"/>
    <property type="evidence" value="ECO:0007669"/>
    <property type="project" value="UniProtKB-KW"/>
</dbReference>
<evidence type="ECO:0000313" key="4">
    <source>
        <dbReference type="Proteomes" id="UP000438914"/>
    </source>
</evidence>
<feature type="chain" id="PRO_5029584674" description="Spi protease inhibitor domain-containing protein" evidence="2">
    <location>
        <begin position="20"/>
        <end position="556"/>
    </location>
</feature>
<dbReference type="InterPro" id="IPR038765">
    <property type="entry name" value="Papain-like_cys_pep_sf"/>
</dbReference>